<dbReference type="STRING" id="1841860.GCA_900157375_00377"/>
<protein>
    <submittedName>
        <fullName evidence="2">Glycosyltransferase, GT2 family</fullName>
    </submittedName>
</protein>
<dbReference type="Proteomes" id="UP000240988">
    <property type="component" value="Unassembled WGS sequence"/>
</dbReference>
<gene>
    <name evidence="2" type="ORF">MRAB57_376</name>
</gene>
<feature type="domain" description="Glycosyltransferase 2-like" evidence="1">
    <location>
        <begin position="7"/>
        <end position="192"/>
    </location>
</feature>
<dbReference type="AlphaFoldDB" id="A0A2U3NM06"/>
<evidence type="ECO:0000259" key="1">
    <source>
        <dbReference type="Pfam" id="PF00535"/>
    </source>
</evidence>
<dbReference type="GO" id="GO:0016740">
    <property type="term" value="F:transferase activity"/>
    <property type="evidence" value="ECO:0007669"/>
    <property type="project" value="UniProtKB-KW"/>
</dbReference>
<dbReference type="PANTHER" id="PTHR43179">
    <property type="entry name" value="RHAMNOSYLTRANSFERASE WBBL"/>
    <property type="match status" value="1"/>
</dbReference>
<name>A0A2U3NM06_9MYCO</name>
<keyword evidence="3" id="KW-1185">Reference proteome</keyword>
<dbReference type="InterPro" id="IPR001173">
    <property type="entry name" value="Glyco_trans_2-like"/>
</dbReference>
<reference evidence="2 3" key="1">
    <citation type="submission" date="2017-01" db="EMBL/GenBank/DDBJ databases">
        <authorList>
            <consortium name="Urmite Genomes"/>
        </authorList>
    </citation>
    <scope>NUCLEOTIDE SEQUENCE [LARGE SCALE GENOMIC DNA]</scope>
    <source>
        <strain evidence="2 3">AB57</strain>
    </source>
</reference>
<dbReference type="Pfam" id="PF00535">
    <property type="entry name" value="Glycos_transf_2"/>
    <property type="match status" value="1"/>
</dbReference>
<dbReference type="SUPFAM" id="SSF53448">
    <property type="entry name" value="Nucleotide-diphospho-sugar transferases"/>
    <property type="match status" value="1"/>
</dbReference>
<dbReference type="CDD" id="cd04186">
    <property type="entry name" value="GT_2_like_c"/>
    <property type="match status" value="1"/>
</dbReference>
<dbReference type="InterPro" id="IPR029044">
    <property type="entry name" value="Nucleotide-diphossugar_trans"/>
</dbReference>
<dbReference type="EMBL" id="FUFA01000001">
    <property type="protein sequence ID" value="SPM32577.1"/>
    <property type="molecule type" value="Genomic_DNA"/>
</dbReference>
<dbReference type="Gene3D" id="3.90.550.10">
    <property type="entry name" value="Spore Coat Polysaccharide Biosynthesis Protein SpsA, Chain A"/>
    <property type="match status" value="1"/>
</dbReference>
<feature type="non-terminal residue" evidence="2">
    <location>
        <position position="1"/>
    </location>
</feature>
<accession>A0A2U3NM06</accession>
<dbReference type="PANTHER" id="PTHR43179:SF7">
    <property type="entry name" value="RHAMNOSYLTRANSFERASE WBBL"/>
    <property type="match status" value="1"/>
</dbReference>
<keyword evidence="2" id="KW-0808">Transferase</keyword>
<proteinExistence type="predicted"/>
<evidence type="ECO:0000313" key="2">
    <source>
        <dbReference type="EMBL" id="SPM32577.1"/>
    </source>
</evidence>
<evidence type="ECO:0000313" key="3">
    <source>
        <dbReference type="Proteomes" id="UP000240988"/>
    </source>
</evidence>
<organism evidence="2 3">
    <name type="scientific">Mycobacterium rhizamassiliense</name>
    <dbReference type="NCBI Taxonomy" id="1841860"/>
    <lineage>
        <taxon>Bacteria</taxon>
        <taxon>Bacillati</taxon>
        <taxon>Actinomycetota</taxon>
        <taxon>Actinomycetes</taxon>
        <taxon>Mycobacteriales</taxon>
        <taxon>Mycobacteriaceae</taxon>
        <taxon>Mycobacterium</taxon>
    </lineage>
</organism>
<sequence length="295" mass="32733">VTDVLPVVTVTFSPGPHLERFLASLALATERPVSVLLADNGSTDGTPQEALDRYPNVRFFDTGANLGYGTAINRAVRHLSQSGGVDDWVIVANPDVQWGPGSIDALLDAANRWPRAGALGPLIRDPDGSVYPSARHLPSLIRGGMHAVVGPFWKRNPWTAAYRQERIEPSERPVGWLSGSCLLVRRSAFEQVGGFDERYYMYMEDVDLGDRLGRAGWLSVYVPTAEVLHNKGHSTGRDPASYLAAHHKSTYMFLADRFSGWWLAPLRWTLRASLAVRSRLMVRNSRKRSLAEGRR</sequence>